<sequence>AVRYALFRGLMEPIQSQHALRDFCINLDWDTVRPLILNKYVTLVTGVIHLSPHSVFQRAHSFSISNLWGYFTPSESRETDLFTRTMNTCGLPLPATLRWLSKEASSLKEEILFKQLENNFKDPMCFFCCWLKDWPINIIDEPWQNGLVLSHIMARDILSLMKLKTKSSQARKAQICLHQWYGMICCLFLQVLKQNIFIRSDSIATVNNFIQRTVTQFGRRSAREIHATWRARQQKMHAVPQKMLAYEFFLTGKGSNDNENRALERMMPWMSPPSKRWETASGFDPDNPDYLEDDLRFEDDFLSLMDQEEKERKAFDRRMEAGGEGTMPLESAALARYSVIQEGEPGIGFHPATCTKQTSMFSSALRSRRNSLKNKELRRRQEEESWTRELPSDDSSSLGMCSTKSIGPSSSISSLNENYNALENDNEDKKKGKKEKDMPINTKEGEEKMKMKKEKDEQIKILLQQKKAEKQDFTLPDIDVRIACPISHFEEFSLGPPSDASVKPSPAPLLKNYYLRHKDEIAGYNCGSKQCKAFVDIHKMVGNSCMEILKRILQDLLFFALDSPTVKKRSKMWVRKRMVLKLFDEMDKKSAFYEDAMFKDSGLNERENYACNQSLTTNLTMLEVLLDVASNNHSLRAEEDSKTRQELYSISRKPKQRCLYCAKVVEREISDPADGCSDFEKLVKFFTHETIHVAELEVNAEMLHKVTLQRFCAGIMNLAEREMLMELEDPPMVLSTKITRALLYKMLELKSPKASTDFREMTADELRRVGTRRERIQARHDASIGRIKKDSTKQKKEKAINTHLVETFSSKWRVSAKENEVHYCAHLLAQCLVQEKILGFSIYSGFISKEHEMLLEGSKAHLIEVEKKATKAILKIGNALLEKRLDTALKERDFIDVVFNKTSVEAGFTVEAVSVMQVLIEPMFLKTCCYYINDIVERKIAEFIEFFGYMGEFDPLKPFANVKKMMKEAREKYKMDKPIVERHVADHNSISTPVLRWGVDAIKGVQPMPQNLKNALTYEDPESLLAKALEFGMVRA</sequence>
<dbReference type="Proteomes" id="UP000762676">
    <property type="component" value="Unassembled WGS sequence"/>
</dbReference>
<dbReference type="EMBL" id="BMAT01002989">
    <property type="protein sequence ID" value="GFS18258.1"/>
    <property type="molecule type" value="Genomic_DNA"/>
</dbReference>
<comment type="caution">
    <text evidence="2">The sequence shown here is derived from an EMBL/GenBank/DDBJ whole genome shotgun (WGS) entry which is preliminary data.</text>
</comment>
<feature type="non-terminal residue" evidence="2">
    <location>
        <position position="1"/>
    </location>
</feature>
<gene>
    <name evidence="2" type="ORF">ElyMa_001516900</name>
</gene>
<accession>A0AAV4J616</accession>
<evidence type="ECO:0000313" key="3">
    <source>
        <dbReference type="Proteomes" id="UP000762676"/>
    </source>
</evidence>
<proteinExistence type="predicted"/>
<feature type="compositionally biased region" description="Basic and acidic residues" evidence="1">
    <location>
        <begin position="427"/>
        <end position="452"/>
    </location>
</feature>
<organism evidence="2 3">
    <name type="scientific">Elysia marginata</name>
    <dbReference type="NCBI Taxonomy" id="1093978"/>
    <lineage>
        <taxon>Eukaryota</taxon>
        <taxon>Metazoa</taxon>
        <taxon>Spiralia</taxon>
        <taxon>Lophotrochozoa</taxon>
        <taxon>Mollusca</taxon>
        <taxon>Gastropoda</taxon>
        <taxon>Heterobranchia</taxon>
        <taxon>Euthyneura</taxon>
        <taxon>Panpulmonata</taxon>
        <taxon>Sacoglossa</taxon>
        <taxon>Placobranchoidea</taxon>
        <taxon>Plakobranchidae</taxon>
        <taxon>Elysia</taxon>
    </lineage>
</organism>
<feature type="region of interest" description="Disordered" evidence="1">
    <location>
        <begin position="360"/>
        <end position="452"/>
    </location>
</feature>
<feature type="compositionally biased region" description="Basic and acidic residues" evidence="1">
    <location>
        <begin position="373"/>
        <end position="391"/>
    </location>
</feature>
<keyword evidence="3" id="KW-1185">Reference proteome</keyword>
<dbReference type="AlphaFoldDB" id="A0AAV4J616"/>
<evidence type="ECO:0000313" key="2">
    <source>
        <dbReference type="EMBL" id="GFS18258.1"/>
    </source>
</evidence>
<name>A0AAV4J616_9GAST</name>
<reference evidence="2 3" key="1">
    <citation type="journal article" date="2021" name="Elife">
        <title>Chloroplast acquisition without the gene transfer in kleptoplastic sea slugs, Plakobranchus ocellatus.</title>
        <authorList>
            <person name="Maeda T."/>
            <person name="Takahashi S."/>
            <person name="Yoshida T."/>
            <person name="Shimamura S."/>
            <person name="Takaki Y."/>
            <person name="Nagai Y."/>
            <person name="Toyoda A."/>
            <person name="Suzuki Y."/>
            <person name="Arimoto A."/>
            <person name="Ishii H."/>
            <person name="Satoh N."/>
            <person name="Nishiyama T."/>
            <person name="Hasebe M."/>
            <person name="Maruyama T."/>
            <person name="Minagawa J."/>
            <person name="Obokata J."/>
            <person name="Shigenobu S."/>
        </authorList>
    </citation>
    <scope>NUCLEOTIDE SEQUENCE [LARGE SCALE GENOMIC DNA]</scope>
</reference>
<evidence type="ECO:0000256" key="1">
    <source>
        <dbReference type="SAM" id="MobiDB-lite"/>
    </source>
</evidence>
<protein>
    <submittedName>
        <fullName evidence="2">Uncharacterized protein</fullName>
    </submittedName>
</protein>
<feature type="compositionally biased region" description="Low complexity" evidence="1">
    <location>
        <begin position="402"/>
        <end position="414"/>
    </location>
</feature>